<evidence type="ECO:0000313" key="3">
    <source>
        <dbReference type="Proteomes" id="UP000683925"/>
    </source>
</evidence>
<evidence type="ECO:0000259" key="1">
    <source>
        <dbReference type="Pfam" id="PF00650"/>
    </source>
</evidence>
<gene>
    <name evidence="2" type="ORF">POCTA_138.1.T0180224</name>
</gene>
<keyword evidence="3" id="KW-1185">Reference proteome</keyword>
<dbReference type="OMA" id="PNCNMES"/>
<dbReference type="Proteomes" id="UP000683925">
    <property type="component" value="Unassembled WGS sequence"/>
</dbReference>
<feature type="domain" description="CRAL-TRIO" evidence="1">
    <location>
        <begin position="114"/>
        <end position="258"/>
    </location>
</feature>
<dbReference type="OrthoDB" id="304162at2759"/>
<sequence length="417" mass="48714">MIDYLRREEFIDPGSDKIIIGNKIERKIFEKIEMHPLEQECLKNLKLILAQMPPLRLPKYWQDSDYLRVLAFHDYDIGKSAQVEKQIIQQGLVVHLSWVHKIDLSIQPNELLLNGVLYVNGFDRGFRPVIIINLQRALEYTLLQFQQAFDFLLCLIIRDVLISFYIESVVVIIDINTHHLKILNSFSAQLLNYIKSCQLNFYGRIHKIYILHEITKDKFQPYLKVLKPEFEEKIIVLEKKDIIQLQRQIDPQQLEEKFLGSSKNLQNSFWPPKNPTKGVENNILKIQVDDSQSKSNNILSIYKYESNQSSQFTLQVYNEENEIISSEIHQFSVDESVSGLPEYYPDSILFAQNSSQISMECVLSELTSSQFSEIKGISSLQKEKDSQVCLEQHENTNQQIYKDIIKPNCNMESCQLM</sequence>
<protein>
    <recommendedName>
        <fullName evidence="1">CRAL-TRIO domain-containing protein</fullName>
    </recommendedName>
</protein>
<dbReference type="PANTHER" id="PTHR46818">
    <property type="entry name" value="DOMAIN-CONTAINING PROTEIN, PUTATIVE-RELATED"/>
    <property type="match status" value="1"/>
</dbReference>
<dbReference type="CDD" id="cd00170">
    <property type="entry name" value="SEC14"/>
    <property type="match status" value="1"/>
</dbReference>
<proteinExistence type="predicted"/>
<dbReference type="Pfam" id="PF00650">
    <property type="entry name" value="CRAL_TRIO"/>
    <property type="match status" value="1"/>
</dbReference>
<dbReference type="EMBL" id="CAJJDP010000018">
    <property type="protein sequence ID" value="CAD8146286.1"/>
    <property type="molecule type" value="Genomic_DNA"/>
</dbReference>
<accession>A0A8S1T409</accession>
<reference evidence="2" key="1">
    <citation type="submission" date="2021-01" db="EMBL/GenBank/DDBJ databases">
        <authorList>
            <consortium name="Genoscope - CEA"/>
            <person name="William W."/>
        </authorList>
    </citation>
    <scope>NUCLEOTIDE SEQUENCE</scope>
</reference>
<organism evidence="2 3">
    <name type="scientific">Paramecium octaurelia</name>
    <dbReference type="NCBI Taxonomy" id="43137"/>
    <lineage>
        <taxon>Eukaryota</taxon>
        <taxon>Sar</taxon>
        <taxon>Alveolata</taxon>
        <taxon>Ciliophora</taxon>
        <taxon>Intramacronucleata</taxon>
        <taxon>Oligohymenophorea</taxon>
        <taxon>Peniculida</taxon>
        <taxon>Parameciidae</taxon>
        <taxon>Paramecium</taxon>
    </lineage>
</organism>
<dbReference type="InterPro" id="IPR001251">
    <property type="entry name" value="CRAL-TRIO_dom"/>
</dbReference>
<dbReference type="PANTHER" id="PTHR46818:SF1">
    <property type="entry name" value="CHROMOSOME UNDETERMINED SCAFFOLD_125, WHOLE GENOME SHOTGUN SEQUENCE"/>
    <property type="match status" value="1"/>
</dbReference>
<comment type="caution">
    <text evidence="2">The sequence shown here is derived from an EMBL/GenBank/DDBJ whole genome shotgun (WGS) entry which is preliminary data.</text>
</comment>
<dbReference type="AlphaFoldDB" id="A0A8S1T409"/>
<evidence type="ECO:0000313" key="2">
    <source>
        <dbReference type="EMBL" id="CAD8146286.1"/>
    </source>
</evidence>
<name>A0A8S1T409_PAROT</name>